<dbReference type="PANTHER" id="PTHR31834:SF1">
    <property type="entry name" value="INITIATION-SPECIFIC ALPHA-1,6-MANNOSYLTRANSFERASE"/>
    <property type="match status" value="1"/>
</dbReference>
<gene>
    <name evidence="2" type="ORF">LTR24_008248</name>
</gene>
<dbReference type="InterPro" id="IPR007577">
    <property type="entry name" value="GlycoTrfase_DXD_sugar-bd_CS"/>
</dbReference>
<comment type="caution">
    <text evidence="2">The sequence shown here is derived from an EMBL/GenBank/DDBJ whole genome shotgun (WGS) entry which is preliminary data.</text>
</comment>
<dbReference type="Pfam" id="PF04488">
    <property type="entry name" value="Gly_transf_sug"/>
    <property type="match status" value="1"/>
</dbReference>
<keyword evidence="3" id="KW-1185">Reference proteome</keyword>
<dbReference type="Gene3D" id="3.90.550.20">
    <property type="match status" value="1"/>
</dbReference>
<evidence type="ECO:0000313" key="2">
    <source>
        <dbReference type="EMBL" id="KAK5081388.1"/>
    </source>
</evidence>
<dbReference type="PANTHER" id="PTHR31834">
    <property type="entry name" value="INITIATION-SPECIFIC ALPHA-1,6-MANNOSYLTRANSFERASE"/>
    <property type="match status" value="1"/>
</dbReference>
<evidence type="ECO:0000256" key="1">
    <source>
        <dbReference type="ARBA" id="ARBA00009003"/>
    </source>
</evidence>
<name>A0ABR0K0J4_9EURO</name>
<dbReference type="EMBL" id="JAVRRG010000139">
    <property type="protein sequence ID" value="KAK5081388.1"/>
    <property type="molecule type" value="Genomic_DNA"/>
</dbReference>
<sequence>MLSGRHSVWANLRFKATASAIFCPLALFLVIEREDVTARLRPSPTQGSRLPSISKNIWHIFLHKQEIKPSLRPAIHSWAELNLDHDYHLVETVQATDILFDLYRDRPDIVHTFQKLESTVMRADFLRYVLLARHGGVYTDVDTQALRPINEWIPPEYNDSTRVVTGVEYDQLDDTERDVAMPHCSRSASGLSSRPRTIHCSADFYKTDVEHLRPTDKEVITTTGPALWTASVIKYLRGRGYHNVSYSDFSRLREPKLMDDVLILPIDAFGVGQPHSNSSESAEGAPDALAQHLFSMSWRHGCTPGDVEPCFQ</sequence>
<dbReference type="InterPro" id="IPR029044">
    <property type="entry name" value="Nucleotide-diphossugar_trans"/>
</dbReference>
<proteinExistence type="inferred from homology"/>
<organism evidence="2 3">
    <name type="scientific">Lithohypha guttulata</name>
    <dbReference type="NCBI Taxonomy" id="1690604"/>
    <lineage>
        <taxon>Eukaryota</taxon>
        <taxon>Fungi</taxon>
        <taxon>Dikarya</taxon>
        <taxon>Ascomycota</taxon>
        <taxon>Pezizomycotina</taxon>
        <taxon>Eurotiomycetes</taxon>
        <taxon>Chaetothyriomycetidae</taxon>
        <taxon>Chaetothyriales</taxon>
        <taxon>Trichomeriaceae</taxon>
        <taxon>Lithohypha</taxon>
    </lineage>
</organism>
<accession>A0ABR0K0J4</accession>
<reference evidence="2 3" key="1">
    <citation type="submission" date="2023-08" db="EMBL/GenBank/DDBJ databases">
        <title>Black Yeasts Isolated from many extreme environments.</title>
        <authorList>
            <person name="Coleine C."/>
            <person name="Stajich J.E."/>
            <person name="Selbmann L."/>
        </authorList>
    </citation>
    <scope>NUCLEOTIDE SEQUENCE [LARGE SCALE GENOMIC DNA]</scope>
    <source>
        <strain evidence="2 3">CCFEE 5885</strain>
    </source>
</reference>
<evidence type="ECO:0008006" key="4">
    <source>
        <dbReference type="Google" id="ProtNLM"/>
    </source>
</evidence>
<evidence type="ECO:0000313" key="3">
    <source>
        <dbReference type="Proteomes" id="UP001345013"/>
    </source>
</evidence>
<dbReference type="Proteomes" id="UP001345013">
    <property type="component" value="Unassembled WGS sequence"/>
</dbReference>
<protein>
    <recommendedName>
        <fullName evidence="4">Initiation-specific alpha-1,6-mannosyltransferase</fullName>
    </recommendedName>
</protein>
<dbReference type="SUPFAM" id="SSF53448">
    <property type="entry name" value="Nucleotide-diphospho-sugar transferases"/>
    <property type="match status" value="1"/>
</dbReference>
<dbReference type="InterPro" id="IPR039367">
    <property type="entry name" value="Och1-like"/>
</dbReference>
<comment type="similarity">
    <text evidence="1">Belongs to the glycosyltransferase 32 family.</text>
</comment>